<dbReference type="GO" id="GO:0003700">
    <property type="term" value="F:DNA-binding transcription factor activity"/>
    <property type="evidence" value="ECO:0007669"/>
    <property type="project" value="InterPro"/>
</dbReference>
<keyword evidence="3" id="KW-0804">Transcription</keyword>
<sequence length="225" mass="25177">MGDFSANFQRQSMADGVFSLLRDQIISGQIPPGQKLTELDLVKTLGVSRTPIREALRLLLGEQLVEKRSSGGFSVTDVRMEDIRGIYNVRALLEGLMAREASVKLTTDDLEVLGEIIDRMHKVPTTDEQTIVLLGREFHAHIEHVAANRWAKEALQQIRGHIDRYRMLASRGKGRPVEAVREHQAIYSALVVGDAELAEHLMRQHVENSAGPALHVIEESFAARR</sequence>
<evidence type="ECO:0000313" key="6">
    <source>
        <dbReference type="Proteomes" id="UP000230161"/>
    </source>
</evidence>
<gene>
    <name evidence="5" type="ORF">CLV54_2953</name>
</gene>
<dbReference type="AlphaFoldDB" id="A0A2M9BCD5"/>
<dbReference type="PROSITE" id="PS50949">
    <property type="entry name" value="HTH_GNTR"/>
    <property type="match status" value="1"/>
</dbReference>
<proteinExistence type="predicted"/>
<protein>
    <submittedName>
        <fullName evidence="5">DNA-binding GntR family transcriptional regulator</fullName>
    </submittedName>
</protein>
<dbReference type="InterPro" id="IPR036388">
    <property type="entry name" value="WH-like_DNA-bd_sf"/>
</dbReference>
<evidence type="ECO:0000256" key="3">
    <source>
        <dbReference type="ARBA" id="ARBA00023163"/>
    </source>
</evidence>
<dbReference type="InterPro" id="IPR000524">
    <property type="entry name" value="Tscrpt_reg_HTH_GntR"/>
</dbReference>
<dbReference type="InterPro" id="IPR036390">
    <property type="entry name" value="WH_DNA-bd_sf"/>
</dbReference>
<dbReference type="Gene3D" id="1.10.10.10">
    <property type="entry name" value="Winged helix-like DNA-binding domain superfamily/Winged helix DNA-binding domain"/>
    <property type="match status" value="1"/>
</dbReference>
<dbReference type="SUPFAM" id="SSF46785">
    <property type="entry name" value="Winged helix' DNA-binding domain"/>
    <property type="match status" value="1"/>
</dbReference>
<feature type="domain" description="HTH gntR-type" evidence="4">
    <location>
        <begin position="11"/>
        <end position="78"/>
    </location>
</feature>
<dbReference type="CDD" id="cd07377">
    <property type="entry name" value="WHTH_GntR"/>
    <property type="match status" value="1"/>
</dbReference>
<dbReference type="Pfam" id="PF07729">
    <property type="entry name" value="FCD"/>
    <property type="match status" value="1"/>
</dbReference>
<dbReference type="RefSeq" id="WP_170062009.1">
    <property type="nucleotide sequence ID" value="NZ_PGFB01000005.1"/>
</dbReference>
<dbReference type="Gene3D" id="1.20.120.530">
    <property type="entry name" value="GntR ligand-binding domain-like"/>
    <property type="match status" value="1"/>
</dbReference>
<evidence type="ECO:0000259" key="4">
    <source>
        <dbReference type="PROSITE" id="PS50949"/>
    </source>
</evidence>
<dbReference type="PANTHER" id="PTHR43537">
    <property type="entry name" value="TRANSCRIPTIONAL REGULATOR, GNTR FAMILY"/>
    <property type="match status" value="1"/>
</dbReference>
<dbReference type="EMBL" id="PGFB01000005">
    <property type="protein sequence ID" value="PJJ55606.1"/>
    <property type="molecule type" value="Genomic_DNA"/>
</dbReference>
<dbReference type="SMART" id="SM00895">
    <property type="entry name" value="FCD"/>
    <property type="match status" value="1"/>
</dbReference>
<dbReference type="SMART" id="SM00345">
    <property type="entry name" value="HTH_GNTR"/>
    <property type="match status" value="1"/>
</dbReference>
<dbReference type="GO" id="GO:0003677">
    <property type="term" value="F:DNA binding"/>
    <property type="evidence" value="ECO:0007669"/>
    <property type="project" value="UniProtKB-KW"/>
</dbReference>
<organism evidence="5 6">
    <name type="scientific">Compostimonas suwonensis</name>
    <dbReference type="NCBI Taxonomy" id="1048394"/>
    <lineage>
        <taxon>Bacteria</taxon>
        <taxon>Bacillati</taxon>
        <taxon>Actinomycetota</taxon>
        <taxon>Actinomycetes</taxon>
        <taxon>Micrococcales</taxon>
        <taxon>Microbacteriaceae</taxon>
        <taxon>Compostimonas</taxon>
    </lineage>
</organism>
<keyword evidence="2 5" id="KW-0238">DNA-binding</keyword>
<dbReference type="InterPro" id="IPR011711">
    <property type="entry name" value="GntR_C"/>
</dbReference>
<dbReference type="Pfam" id="PF00392">
    <property type="entry name" value="GntR"/>
    <property type="match status" value="1"/>
</dbReference>
<dbReference type="InterPro" id="IPR008920">
    <property type="entry name" value="TF_FadR/GntR_C"/>
</dbReference>
<dbReference type="PANTHER" id="PTHR43537:SF24">
    <property type="entry name" value="GLUCONATE OPERON TRANSCRIPTIONAL REPRESSOR"/>
    <property type="match status" value="1"/>
</dbReference>
<name>A0A2M9BCD5_9MICO</name>
<evidence type="ECO:0000313" key="5">
    <source>
        <dbReference type="EMBL" id="PJJ55606.1"/>
    </source>
</evidence>
<evidence type="ECO:0000256" key="2">
    <source>
        <dbReference type="ARBA" id="ARBA00023125"/>
    </source>
</evidence>
<reference evidence="5 6" key="1">
    <citation type="submission" date="2017-11" db="EMBL/GenBank/DDBJ databases">
        <title>Genomic Encyclopedia of Archaeal and Bacterial Type Strains, Phase II (KMG-II): From Individual Species to Whole Genera.</title>
        <authorList>
            <person name="Goeker M."/>
        </authorList>
    </citation>
    <scope>NUCLEOTIDE SEQUENCE [LARGE SCALE GENOMIC DNA]</scope>
    <source>
        <strain evidence="5 6">DSM 25625</strain>
    </source>
</reference>
<dbReference type="SUPFAM" id="SSF48008">
    <property type="entry name" value="GntR ligand-binding domain-like"/>
    <property type="match status" value="1"/>
</dbReference>
<evidence type="ECO:0000256" key="1">
    <source>
        <dbReference type="ARBA" id="ARBA00023015"/>
    </source>
</evidence>
<keyword evidence="6" id="KW-1185">Reference proteome</keyword>
<comment type="caution">
    <text evidence="5">The sequence shown here is derived from an EMBL/GenBank/DDBJ whole genome shotgun (WGS) entry which is preliminary data.</text>
</comment>
<keyword evidence="1" id="KW-0805">Transcription regulation</keyword>
<accession>A0A2M9BCD5</accession>
<dbReference type="Proteomes" id="UP000230161">
    <property type="component" value="Unassembled WGS sequence"/>
</dbReference>